<dbReference type="Pfam" id="PF00153">
    <property type="entry name" value="Mito_carr"/>
    <property type="match status" value="3"/>
</dbReference>
<comment type="subcellular location">
    <subcellularLocation>
        <location evidence="1">Membrane</location>
        <topology evidence="1">Multi-pass membrane protein</topology>
    </subcellularLocation>
</comment>
<dbReference type="EMBL" id="CAJEWN010000144">
    <property type="protein sequence ID" value="CAD2168644.1"/>
    <property type="molecule type" value="Genomic_DNA"/>
</dbReference>
<protein>
    <submittedName>
        <fullName evidence="11">Uncharacterized protein</fullName>
    </submittedName>
</protein>
<comment type="similarity">
    <text evidence="2 9">Belongs to the mitochondrial carrier (TC 2.A.29) family.</text>
</comment>
<proteinExistence type="inferred from homology"/>
<evidence type="ECO:0000313" key="11">
    <source>
        <dbReference type="EMBL" id="CAD2168644.1"/>
    </source>
</evidence>
<keyword evidence="5" id="KW-0677">Repeat</keyword>
<evidence type="ECO:0000256" key="6">
    <source>
        <dbReference type="ARBA" id="ARBA00022989"/>
    </source>
</evidence>
<name>A0A6V7V150_MELEN</name>
<evidence type="ECO:0000256" key="2">
    <source>
        <dbReference type="ARBA" id="ARBA00006375"/>
    </source>
</evidence>
<dbReference type="InterPro" id="IPR018108">
    <property type="entry name" value="MCP_transmembrane"/>
</dbReference>
<evidence type="ECO:0000256" key="10">
    <source>
        <dbReference type="SAM" id="Phobius"/>
    </source>
</evidence>
<feature type="repeat" description="Solcar" evidence="8">
    <location>
        <begin position="235"/>
        <end position="308"/>
    </location>
</feature>
<evidence type="ECO:0000256" key="8">
    <source>
        <dbReference type="PROSITE-ProRule" id="PRU00282"/>
    </source>
</evidence>
<evidence type="ECO:0000256" key="5">
    <source>
        <dbReference type="ARBA" id="ARBA00022737"/>
    </source>
</evidence>
<keyword evidence="3 9" id="KW-0813">Transport</keyword>
<dbReference type="AlphaFoldDB" id="A0A6V7V150"/>
<reference evidence="11 12" key="1">
    <citation type="submission" date="2020-08" db="EMBL/GenBank/DDBJ databases">
        <authorList>
            <person name="Koutsovoulos G."/>
            <person name="Danchin GJ E."/>
        </authorList>
    </citation>
    <scope>NUCLEOTIDE SEQUENCE [LARGE SCALE GENOMIC DNA]</scope>
</reference>
<evidence type="ECO:0000256" key="1">
    <source>
        <dbReference type="ARBA" id="ARBA00004141"/>
    </source>
</evidence>
<evidence type="ECO:0000256" key="4">
    <source>
        <dbReference type="ARBA" id="ARBA00022692"/>
    </source>
</evidence>
<keyword evidence="6 10" id="KW-1133">Transmembrane helix</keyword>
<dbReference type="Proteomes" id="UP000580250">
    <property type="component" value="Unassembled WGS sequence"/>
</dbReference>
<evidence type="ECO:0000256" key="7">
    <source>
        <dbReference type="ARBA" id="ARBA00023136"/>
    </source>
</evidence>
<feature type="transmembrane region" description="Helical" evidence="10">
    <location>
        <begin position="480"/>
        <end position="498"/>
    </location>
</feature>
<sequence length="505" mass="57686">MAANLALKTSTQPSYFYLFKSPTIIMPPVGIMRRLVYSPSSRLFYKQVFEKNFTREKFFNGAIMATRLAALNLREHKWDKFQEISTKNLTNYLINRLPQIKEEDLYQNLNFTQNQIVCGFIYSSFFSCDSIVRAFLSSKREDLTYNSMFVFFIDKTIEKIQNLEDLNFKEDEEENVNLWRPTTRSISKLLKKPENLLICNISLARHLGGQTPAMQILDKKCHMDENVKETQFNLVNQFRWLIAGAAAGLAVDLSLYPLDTIKTRMQSKVGFKASGGFGNIYKGIPAVALGSAPGSALFFISYSSCKEFLNTKMAGKQTPLTDAVSASIGEIFACIARVPTEIIKQRAQTNPQKRPLQIFGELLKEGEGRRKKFKFLAIYKGYFSTLFREIPFSFIEFPLWEFLKQKRRKLTNKECTPLESAACGSIAGLLAAGITTPLDVLKTRVMLDRSPQNRHLLPLAVEIFKKEGIFRLYSGVLPRSLWMGIGGFIFFFSYEFSLKATQRIF</sequence>
<evidence type="ECO:0000256" key="3">
    <source>
        <dbReference type="ARBA" id="ARBA00022448"/>
    </source>
</evidence>
<organism evidence="11 12">
    <name type="scientific">Meloidogyne enterolobii</name>
    <name type="common">Root-knot nematode worm</name>
    <name type="synonym">Meloidogyne mayaguensis</name>
    <dbReference type="NCBI Taxonomy" id="390850"/>
    <lineage>
        <taxon>Eukaryota</taxon>
        <taxon>Metazoa</taxon>
        <taxon>Ecdysozoa</taxon>
        <taxon>Nematoda</taxon>
        <taxon>Chromadorea</taxon>
        <taxon>Rhabditida</taxon>
        <taxon>Tylenchina</taxon>
        <taxon>Tylenchomorpha</taxon>
        <taxon>Tylenchoidea</taxon>
        <taxon>Meloidogynidae</taxon>
        <taxon>Meloidogyninae</taxon>
        <taxon>Meloidogyne</taxon>
    </lineage>
</organism>
<dbReference type="SUPFAM" id="SSF103506">
    <property type="entry name" value="Mitochondrial carrier"/>
    <property type="match status" value="1"/>
</dbReference>
<dbReference type="GO" id="GO:0016020">
    <property type="term" value="C:membrane"/>
    <property type="evidence" value="ECO:0007669"/>
    <property type="project" value="UniProtKB-SubCell"/>
</dbReference>
<dbReference type="PROSITE" id="PS50920">
    <property type="entry name" value="SOLCAR"/>
    <property type="match status" value="3"/>
</dbReference>
<dbReference type="InterPro" id="IPR023395">
    <property type="entry name" value="MCP_dom_sf"/>
</dbReference>
<feature type="repeat" description="Solcar" evidence="8">
    <location>
        <begin position="415"/>
        <end position="500"/>
    </location>
</feature>
<dbReference type="PANTHER" id="PTHR45667">
    <property type="entry name" value="S-ADENOSYLMETHIONINE MITOCHONDRIAL CARRIER PROTEIN"/>
    <property type="match status" value="1"/>
</dbReference>
<accession>A0A6V7V150</accession>
<dbReference type="OrthoDB" id="276989at2759"/>
<gene>
    <name evidence="11" type="ORF">MENT_LOCUS20026</name>
</gene>
<keyword evidence="7 8" id="KW-0472">Membrane</keyword>
<keyword evidence="4 8" id="KW-0812">Transmembrane</keyword>
<evidence type="ECO:0000256" key="9">
    <source>
        <dbReference type="RuleBase" id="RU000488"/>
    </source>
</evidence>
<feature type="repeat" description="Solcar" evidence="8">
    <location>
        <begin position="317"/>
        <end position="406"/>
    </location>
</feature>
<comment type="caution">
    <text evidence="11">The sequence shown here is derived from an EMBL/GenBank/DDBJ whole genome shotgun (WGS) entry which is preliminary data.</text>
</comment>
<dbReference type="Gene3D" id="1.50.40.10">
    <property type="entry name" value="Mitochondrial carrier domain"/>
    <property type="match status" value="1"/>
</dbReference>
<evidence type="ECO:0000313" key="12">
    <source>
        <dbReference type="Proteomes" id="UP000580250"/>
    </source>
</evidence>